<feature type="chain" id="PRO_5042143557" description="Secreted protein" evidence="1">
    <location>
        <begin position="20"/>
        <end position="87"/>
    </location>
</feature>
<dbReference type="AlphaFoldDB" id="A0AAE0KKP4"/>
<evidence type="ECO:0000313" key="2">
    <source>
        <dbReference type="EMBL" id="KAK3378010.1"/>
    </source>
</evidence>
<dbReference type="Proteomes" id="UP001285441">
    <property type="component" value="Unassembled WGS sequence"/>
</dbReference>
<evidence type="ECO:0000256" key="1">
    <source>
        <dbReference type="SAM" id="SignalP"/>
    </source>
</evidence>
<sequence length="87" mass="9927">MFKLFTLLLLIISPHLIWQKYRSQFALGECVRESGLFCPPLALLEGGRRVPDNHIEAQLTICRKQDARGIHLSQFASTDRSLRDSTT</sequence>
<reference evidence="2" key="2">
    <citation type="submission" date="2023-06" db="EMBL/GenBank/DDBJ databases">
        <authorList>
            <consortium name="Lawrence Berkeley National Laboratory"/>
            <person name="Haridas S."/>
            <person name="Hensen N."/>
            <person name="Bonometti L."/>
            <person name="Westerberg I."/>
            <person name="Brannstrom I.O."/>
            <person name="Guillou S."/>
            <person name="Cros-Aarteil S."/>
            <person name="Calhoun S."/>
            <person name="Kuo A."/>
            <person name="Mondo S."/>
            <person name="Pangilinan J."/>
            <person name="Riley R."/>
            <person name="LaButti K."/>
            <person name="Andreopoulos B."/>
            <person name="Lipzen A."/>
            <person name="Chen C."/>
            <person name="Yanf M."/>
            <person name="Daum C."/>
            <person name="Ng V."/>
            <person name="Clum A."/>
            <person name="Steindorff A."/>
            <person name="Ohm R."/>
            <person name="Martin F."/>
            <person name="Silar P."/>
            <person name="Natvig D."/>
            <person name="Lalanne C."/>
            <person name="Gautier V."/>
            <person name="Ament-velasquez S.L."/>
            <person name="Kruys A."/>
            <person name="Hutchinson M.I."/>
            <person name="Powell A.J."/>
            <person name="Barry K."/>
            <person name="Miller A.N."/>
            <person name="Grigoriev I.V."/>
            <person name="Debuchy R."/>
            <person name="Gladieux P."/>
            <person name="Thoren M.H."/>
            <person name="Johannesson H."/>
        </authorList>
    </citation>
    <scope>NUCLEOTIDE SEQUENCE</scope>
    <source>
        <strain evidence="2">CBS 232.78</strain>
    </source>
</reference>
<gene>
    <name evidence="2" type="ORF">B0H63DRAFT_478600</name>
</gene>
<organism evidence="2 3">
    <name type="scientific">Podospora didyma</name>
    <dbReference type="NCBI Taxonomy" id="330526"/>
    <lineage>
        <taxon>Eukaryota</taxon>
        <taxon>Fungi</taxon>
        <taxon>Dikarya</taxon>
        <taxon>Ascomycota</taxon>
        <taxon>Pezizomycotina</taxon>
        <taxon>Sordariomycetes</taxon>
        <taxon>Sordariomycetidae</taxon>
        <taxon>Sordariales</taxon>
        <taxon>Podosporaceae</taxon>
        <taxon>Podospora</taxon>
    </lineage>
</organism>
<protein>
    <recommendedName>
        <fullName evidence="4">Secreted protein</fullName>
    </recommendedName>
</protein>
<evidence type="ECO:0000313" key="3">
    <source>
        <dbReference type="Proteomes" id="UP001285441"/>
    </source>
</evidence>
<keyword evidence="1" id="KW-0732">Signal</keyword>
<comment type="caution">
    <text evidence="2">The sequence shown here is derived from an EMBL/GenBank/DDBJ whole genome shotgun (WGS) entry which is preliminary data.</text>
</comment>
<reference evidence="2" key="1">
    <citation type="journal article" date="2023" name="Mol. Phylogenet. Evol.">
        <title>Genome-scale phylogeny and comparative genomics of the fungal order Sordariales.</title>
        <authorList>
            <person name="Hensen N."/>
            <person name="Bonometti L."/>
            <person name="Westerberg I."/>
            <person name="Brannstrom I.O."/>
            <person name="Guillou S."/>
            <person name="Cros-Aarteil S."/>
            <person name="Calhoun S."/>
            <person name="Haridas S."/>
            <person name="Kuo A."/>
            <person name="Mondo S."/>
            <person name="Pangilinan J."/>
            <person name="Riley R."/>
            <person name="LaButti K."/>
            <person name="Andreopoulos B."/>
            <person name="Lipzen A."/>
            <person name="Chen C."/>
            <person name="Yan M."/>
            <person name="Daum C."/>
            <person name="Ng V."/>
            <person name="Clum A."/>
            <person name="Steindorff A."/>
            <person name="Ohm R.A."/>
            <person name="Martin F."/>
            <person name="Silar P."/>
            <person name="Natvig D.O."/>
            <person name="Lalanne C."/>
            <person name="Gautier V."/>
            <person name="Ament-Velasquez S.L."/>
            <person name="Kruys A."/>
            <person name="Hutchinson M.I."/>
            <person name="Powell A.J."/>
            <person name="Barry K."/>
            <person name="Miller A.N."/>
            <person name="Grigoriev I.V."/>
            <person name="Debuchy R."/>
            <person name="Gladieux P."/>
            <person name="Hiltunen Thoren M."/>
            <person name="Johannesson H."/>
        </authorList>
    </citation>
    <scope>NUCLEOTIDE SEQUENCE</scope>
    <source>
        <strain evidence="2">CBS 232.78</strain>
    </source>
</reference>
<feature type="signal peptide" evidence="1">
    <location>
        <begin position="1"/>
        <end position="19"/>
    </location>
</feature>
<keyword evidence="3" id="KW-1185">Reference proteome</keyword>
<accession>A0AAE0KKP4</accession>
<dbReference type="EMBL" id="JAULSW010000006">
    <property type="protein sequence ID" value="KAK3378010.1"/>
    <property type="molecule type" value="Genomic_DNA"/>
</dbReference>
<name>A0AAE0KKP4_9PEZI</name>
<evidence type="ECO:0008006" key="4">
    <source>
        <dbReference type="Google" id="ProtNLM"/>
    </source>
</evidence>
<proteinExistence type="predicted"/>